<organism evidence="4 5">
    <name type="scientific">Hibiscus sabdariffa</name>
    <name type="common">roselle</name>
    <dbReference type="NCBI Taxonomy" id="183260"/>
    <lineage>
        <taxon>Eukaryota</taxon>
        <taxon>Viridiplantae</taxon>
        <taxon>Streptophyta</taxon>
        <taxon>Embryophyta</taxon>
        <taxon>Tracheophyta</taxon>
        <taxon>Spermatophyta</taxon>
        <taxon>Magnoliopsida</taxon>
        <taxon>eudicotyledons</taxon>
        <taxon>Gunneridae</taxon>
        <taxon>Pentapetalae</taxon>
        <taxon>rosids</taxon>
        <taxon>malvids</taxon>
        <taxon>Malvales</taxon>
        <taxon>Malvaceae</taxon>
        <taxon>Malvoideae</taxon>
        <taxon>Hibiscus</taxon>
    </lineage>
</organism>
<feature type="domain" description="Carbohydrate kinase PfkB" evidence="3">
    <location>
        <begin position="11"/>
        <end position="210"/>
    </location>
</feature>
<dbReference type="EMBL" id="JBBPBN010000005">
    <property type="protein sequence ID" value="KAK9039194.1"/>
    <property type="molecule type" value="Genomic_DNA"/>
</dbReference>
<dbReference type="PROSITE" id="PS00584">
    <property type="entry name" value="PFKB_KINASES_2"/>
    <property type="match status" value="1"/>
</dbReference>
<dbReference type="InterPro" id="IPR002173">
    <property type="entry name" value="Carboh/pur_kinase_PfkB_CS"/>
</dbReference>
<comment type="caution">
    <text evidence="4">The sequence shown here is derived from an EMBL/GenBank/DDBJ whole genome shotgun (WGS) entry which is preliminary data.</text>
</comment>
<name>A0ABR2TP71_9ROSI</name>
<feature type="domain" description="Carbohydrate kinase PfkB" evidence="3">
    <location>
        <begin position="243"/>
        <end position="325"/>
    </location>
</feature>
<dbReference type="Pfam" id="PF00294">
    <property type="entry name" value="PfkB"/>
    <property type="match status" value="2"/>
</dbReference>
<accession>A0ABR2TP71</accession>
<dbReference type="PANTHER" id="PTHR42774:SF3">
    <property type="entry name" value="KETOHEXOKINASE"/>
    <property type="match status" value="1"/>
</dbReference>
<dbReference type="SUPFAM" id="SSF53613">
    <property type="entry name" value="Ribokinase-like"/>
    <property type="match status" value="1"/>
</dbReference>
<gene>
    <name evidence="4" type="ORF">V6N11_024028</name>
</gene>
<evidence type="ECO:0000256" key="2">
    <source>
        <dbReference type="ARBA" id="ARBA00022777"/>
    </source>
</evidence>
<dbReference type="InterPro" id="IPR011611">
    <property type="entry name" value="PfkB_dom"/>
</dbReference>
<keyword evidence="2" id="KW-0418">Kinase</keyword>
<dbReference type="InterPro" id="IPR052562">
    <property type="entry name" value="Ketohexokinase-related"/>
</dbReference>
<evidence type="ECO:0000259" key="3">
    <source>
        <dbReference type="Pfam" id="PF00294"/>
    </source>
</evidence>
<protein>
    <recommendedName>
        <fullName evidence="3">Carbohydrate kinase PfkB domain-containing protein</fullName>
    </recommendedName>
</protein>
<evidence type="ECO:0000256" key="1">
    <source>
        <dbReference type="ARBA" id="ARBA00022679"/>
    </source>
</evidence>
<dbReference type="InterPro" id="IPR029056">
    <property type="entry name" value="Ribokinase-like"/>
</dbReference>
<dbReference type="Gene3D" id="3.40.1190.20">
    <property type="match status" value="1"/>
</dbReference>
<evidence type="ECO:0000313" key="4">
    <source>
        <dbReference type="EMBL" id="KAK9039194.1"/>
    </source>
</evidence>
<reference evidence="4 5" key="1">
    <citation type="journal article" date="2024" name="G3 (Bethesda)">
        <title>Genome assembly of Hibiscus sabdariffa L. provides insights into metabolisms of medicinal natural products.</title>
        <authorList>
            <person name="Kim T."/>
        </authorList>
    </citation>
    <scope>NUCLEOTIDE SEQUENCE [LARGE SCALE GENOMIC DNA]</scope>
    <source>
        <strain evidence="4">TK-2024</strain>
        <tissue evidence="4">Old leaves</tissue>
    </source>
</reference>
<keyword evidence="1" id="KW-0808">Transferase</keyword>
<dbReference type="PANTHER" id="PTHR42774">
    <property type="entry name" value="PHOSPHOTRANSFERASE SYSTEM TRANSPORT PROTEIN"/>
    <property type="match status" value="1"/>
</dbReference>
<sequence length="336" mass="35878">MSAESLPPLPQHRIVLQGGGNTGNTSTCAARLGLNPRLISKVANDSQRKALMEELEADGVNTSFFIVSEEGNSSFTYVIVDNQTKTRTCIHSPGYPPLIPEDLSQSCLLSALDGANMVFFDGRFPDTALRIAKEAACKNIPMLVEAEKKRKGLDDLLDFATYAVCSAKFPLAWTGAPCVPSALLSMLLRFPKLKFVIATLGEDGCMMLERSINGGFDAEEMDVHSLMESLKQRKDDSKSIPTCISSVVTKLTLNGMGTVTGRLFVGTAEKIPPPELVDTTGAGDAFIGAVLYALCASMPPEKMLPFAAQVAAAGCRALGARTGLPLRTDPRLAGFL</sequence>
<keyword evidence="5" id="KW-1185">Reference proteome</keyword>
<proteinExistence type="predicted"/>
<dbReference type="Proteomes" id="UP001396334">
    <property type="component" value="Unassembled WGS sequence"/>
</dbReference>
<evidence type="ECO:0000313" key="5">
    <source>
        <dbReference type="Proteomes" id="UP001396334"/>
    </source>
</evidence>